<protein>
    <submittedName>
        <fullName evidence="2">Uncharacterized protein</fullName>
    </submittedName>
</protein>
<evidence type="ECO:0000313" key="3">
    <source>
        <dbReference type="Proteomes" id="UP000799436"/>
    </source>
</evidence>
<keyword evidence="3" id="KW-1185">Reference proteome</keyword>
<sequence length="277" mass="31731">MAIPIHLLPEQQPETALPHEFDQGIPPIRTKREKRLNRWTVFSRPAPPCNLTPRELWGKRTPYFSNEEFRAVDALTRVGPAHKPRKRKDRPVQNFRNVTEATMQSHIRKADAEEGHRPRTGQIAFTMRDNERDRKPVTREEEAEYDIQIKNYPMGERTARRVRRGKERKNELKRLREEEAGETLGGAVKKTKPSPRPASSVNVSASGLKEALKQQKREAKAKAMAEEKLARAEAAREEKALPTRLKDASADVEREVEDDDEPNEIPPSDIELEDGGE</sequence>
<proteinExistence type="predicted"/>
<reference evidence="2" key="1">
    <citation type="journal article" date="2020" name="Stud. Mycol.">
        <title>101 Dothideomycetes genomes: a test case for predicting lifestyles and emergence of pathogens.</title>
        <authorList>
            <person name="Haridas S."/>
            <person name="Albert R."/>
            <person name="Binder M."/>
            <person name="Bloem J."/>
            <person name="Labutti K."/>
            <person name="Salamov A."/>
            <person name="Andreopoulos B."/>
            <person name="Baker S."/>
            <person name="Barry K."/>
            <person name="Bills G."/>
            <person name="Bluhm B."/>
            <person name="Cannon C."/>
            <person name="Castanera R."/>
            <person name="Culley D."/>
            <person name="Daum C."/>
            <person name="Ezra D."/>
            <person name="Gonzalez J."/>
            <person name="Henrissat B."/>
            <person name="Kuo A."/>
            <person name="Liang C."/>
            <person name="Lipzen A."/>
            <person name="Lutzoni F."/>
            <person name="Magnuson J."/>
            <person name="Mondo S."/>
            <person name="Nolan M."/>
            <person name="Ohm R."/>
            <person name="Pangilinan J."/>
            <person name="Park H.-J."/>
            <person name="Ramirez L."/>
            <person name="Alfaro M."/>
            <person name="Sun H."/>
            <person name="Tritt A."/>
            <person name="Yoshinaga Y."/>
            <person name="Zwiers L.-H."/>
            <person name="Turgeon B."/>
            <person name="Goodwin S."/>
            <person name="Spatafora J."/>
            <person name="Crous P."/>
            <person name="Grigoriev I."/>
        </authorList>
    </citation>
    <scope>NUCLEOTIDE SEQUENCE</scope>
    <source>
        <strain evidence="2">CBS 116005</strain>
    </source>
</reference>
<organism evidence="2 3">
    <name type="scientific">Teratosphaeria nubilosa</name>
    <dbReference type="NCBI Taxonomy" id="161662"/>
    <lineage>
        <taxon>Eukaryota</taxon>
        <taxon>Fungi</taxon>
        <taxon>Dikarya</taxon>
        <taxon>Ascomycota</taxon>
        <taxon>Pezizomycotina</taxon>
        <taxon>Dothideomycetes</taxon>
        <taxon>Dothideomycetidae</taxon>
        <taxon>Mycosphaerellales</taxon>
        <taxon>Teratosphaeriaceae</taxon>
        <taxon>Teratosphaeria</taxon>
    </lineage>
</organism>
<gene>
    <name evidence="2" type="ORF">EJ03DRAFT_148142</name>
</gene>
<dbReference type="EMBL" id="ML995856">
    <property type="protein sequence ID" value="KAF2767451.1"/>
    <property type="molecule type" value="Genomic_DNA"/>
</dbReference>
<dbReference type="AlphaFoldDB" id="A0A6G1L3F0"/>
<feature type="compositionally biased region" description="Acidic residues" evidence="1">
    <location>
        <begin position="254"/>
        <end position="263"/>
    </location>
</feature>
<dbReference type="Proteomes" id="UP000799436">
    <property type="component" value="Unassembled WGS sequence"/>
</dbReference>
<feature type="region of interest" description="Disordered" evidence="1">
    <location>
        <begin position="158"/>
        <end position="277"/>
    </location>
</feature>
<dbReference type="OrthoDB" id="10447726at2759"/>
<evidence type="ECO:0000256" key="1">
    <source>
        <dbReference type="SAM" id="MobiDB-lite"/>
    </source>
</evidence>
<feature type="compositionally biased region" description="Basic and acidic residues" evidence="1">
    <location>
        <begin position="210"/>
        <end position="253"/>
    </location>
</feature>
<name>A0A6G1L3F0_9PEZI</name>
<feature type="region of interest" description="Disordered" evidence="1">
    <location>
        <begin position="1"/>
        <end position="24"/>
    </location>
</feature>
<accession>A0A6G1L3F0</accession>
<evidence type="ECO:0000313" key="2">
    <source>
        <dbReference type="EMBL" id="KAF2767451.1"/>
    </source>
</evidence>
<feature type="compositionally biased region" description="Basic and acidic residues" evidence="1">
    <location>
        <begin position="168"/>
        <end position="178"/>
    </location>
</feature>